<dbReference type="InterPro" id="IPR049283">
    <property type="entry name" value="DUF6851"/>
</dbReference>
<evidence type="ECO:0000313" key="4">
    <source>
        <dbReference type="EMBL" id="SBT43274.1"/>
    </source>
</evidence>
<dbReference type="InterPro" id="IPR052559">
    <property type="entry name" value="V-haloperoxidase"/>
</dbReference>
<organism evidence="4 5">
    <name type="scientific">Micromonospora narathiwatensis</name>
    <dbReference type="NCBI Taxonomy" id="299146"/>
    <lineage>
        <taxon>Bacteria</taxon>
        <taxon>Bacillati</taxon>
        <taxon>Actinomycetota</taxon>
        <taxon>Actinomycetes</taxon>
        <taxon>Micromonosporales</taxon>
        <taxon>Micromonosporaceae</taxon>
        <taxon>Micromonospora</taxon>
    </lineage>
</organism>
<feature type="domain" description="Vanadium-dependent haloperoxidase NapH1-like second helical-bundle" evidence="3">
    <location>
        <begin position="337"/>
        <end position="509"/>
    </location>
</feature>
<dbReference type="InterPro" id="IPR006311">
    <property type="entry name" value="TAT_signal"/>
</dbReference>
<name>A0A1A8ZHD0_9ACTN</name>
<dbReference type="AlphaFoldDB" id="A0A1A8ZHD0"/>
<dbReference type="GO" id="GO:0004601">
    <property type="term" value="F:peroxidase activity"/>
    <property type="evidence" value="ECO:0007669"/>
    <property type="project" value="InterPro"/>
</dbReference>
<evidence type="ECO:0008006" key="6">
    <source>
        <dbReference type="Google" id="ProtNLM"/>
    </source>
</evidence>
<dbReference type="InterPro" id="IPR016119">
    <property type="entry name" value="Br/Cl_peroxidase_C"/>
</dbReference>
<feature type="domain" description="DUF6851" evidence="2">
    <location>
        <begin position="94"/>
        <end position="234"/>
    </location>
</feature>
<dbReference type="EMBL" id="LT594324">
    <property type="protein sequence ID" value="SBT43274.1"/>
    <property type="molecule type" value="Genomic_DNA"/>
</dbReference>
<dbReference type="Proteomes" id="UP000198765">
    <property type="component" value="Chromosome I"/>
</dbReference>
<dbReference type="Gene3D" id="1.10.606.10">
    <property type="entry name" value="Vanadium-containing Chloroperoxidase, domain 2"/>
    <property type="match status" value="1"/>
</dbReference>
<dbReference type="InterPro" id="IPR036938">
    <property type="entry name" value="PAP2/HPO_sf"/>
</dbReference>
<dbReference type="Pfam" id="PF22778">
    <property type="entry name" value="VCPO_2nd"/>
    <property type="match status" value="1"/>
</dbReference>
<dbReference type="CDD" id="cd03398">
    <property type="entry name" value="PAP2_haloperoxidase"/>
    <property type="match status" value="1"/>
</dbReference>
<proteinExistence type="predicted"/>
<dbReference type="RefSeq" id="WP_167666720.1">
    <property type="nucleotide sequence ID" value="NZ_LT594324.1"/>
</dbReference>
<evidence type="ECO:0000259" key="3">
    <source>
        <dbReference type="Pfam" id="PF22778"/>
    </source>
</evidence>
<dbReference type="PATRIC" id="fig|299146.4.peg.1803"/>
<sequence>MQDYWLARVRQHATSRRSVLLGAAGAGAGLALSGTSAASAAAPTTAAAPAAAEPAFDFDTGNAAEEVLGPFAGPAVYATVAPSDATLIIRFANMLELCWFDAIAPYHPTAVGIYTQLPRRPRAEAATNRNKNIAILYASFRVFNSVMPQYAQTWREMLQSVHLDPADDSTDPSTPVGIGNLAGKGLAAAREHDGMNQLGDHGGRVYNRQPYADYTGYRPRNTAYELTDASHWQPAIVTKGNGIFQVQQFVTPQLQHVTPYSYTDPREFLVPAPTASNHRNKAAYKAQVDAMLATSAGLTDEQKTKAEFFDDKFASLGLAVGAAIQNRELGLDEWVHLHAVAETATFDAAIAAWYNKNVYDSVRPFTAIRHVYQGQKVTAWGGPGKGTVRDLPAEQWRAYLLVADHSEYPSGSTALCAAEVQAARRYLGTDQVRFRFERKAGSSLIEPGITPREDLVLSWDTWTDWMHDCGMSRYWGGVHFPAAIQASWEMGRKIGDRAFEFVQRQINGEAVLRTRR</sequence>
<dbReference type="SUPFAM" id="SSF48317">
    <property type="entry name" value="Acid phosphatase/Vanadium-dependent haloperoxidase"/>
    <property type="match status" value="1"/>
</dbReference>
<dbReference type="PANTHER" id="PTHR34599">
    <property type="entry name" value="PEROXIDASE-RELATED"/>
    <property type="match status" value="1"/>
</dbReference>
<feature type="signal peptide" evidence="1">
    <location>
        <begin position="1"/>
        <end position="40"/>
    </location>
</feature>
<gene>
    <name evidence="4" type="ORF">GA0070621_1743</name>
</gene>
<keyword evidence="1" id="KW-0732">Signal</keyword>
<evidence type="ECO:0000259" key="2">
    <source>
        <dbReference type="Pfam" id="PF21167"/>
    </source>
</evidence>
<protein>
    <recommendedName>
        <fullName evidence="6">PAP2 superfamily protein</fullName>
    </recommendedName>
</protein>
<dbReference type="Pfam" id="PF21167">
    <property type="entry name" value="DUF6851"/>
    <property type="match status" value="1"/>
</dbReference>
<dbReference type="PANTHER" id="PTHR34599:SF2">
    <property type="entry name" value="TRAF-TYPE DOMAIN-CONTAINING PROTEIN"/>
    <property type="match status" value="1"/>
</dbReference>
<evidence type="ECO:0000313" key="5">
    <source>
        <dbReference type="Proteomes" id="UP000198765"/>
    </source>
</evidence>
<evidence type="ECO:0000256" key="1">
    <source>
        <dbReference type="SAM" id="SignalP"/>
    </source>
</evidence>
<keyword evidence="5" id="KW-1185">Reference proteome</keyword>
<feature type="chain" id="PRO_5008382662" description="PAP2 superfamily protein" evidence="1">
    <location>
        <begin position="41"/>
        <end position="516"/>
    </location>
</feature>
<reference evidence="4 5" key="1">
    <citation type="submission" date="2016-06" db="EMBL/GenBank/DDBJ databases">
        <authorList>
            <person name="Kjaerup R.B."/>
            <person name="Dalgaard T.S."/>
            <person name="Juul-Madsen H.R."/>
        </authorList>
    </citation>
    <scope>NUCLEOTIDE SEQUENCE [LARGE SCALE GENOMIC DNA]</scope>
    <source>
        <strain evidence="4 5">DSM 45248</strain>
    </source>
</reference>
<dbReference type="PROSITE" id="PS51318">
    <property type="entry name" value="TAT"/>
    <property type="match status" value="1"/>
</dbReference>
<accession>A0A1A8ZHD0</accession>
<dbReference type="InterPro" id="IPR055161">
    <property type="entry name" value="NapH1-like_2nd"/>
</dbReference>